<proteinExistence type="predicted"/>
<dbReference type="AlphaFoldDB" id="A0AAW7Z567"/>
<dbReference type="SUPFAM" id="SSF49879">
    <property type="entry name" value="SMAD/FHA domain"/>
    <property type="match status" value="1"/>
</dbReference>
<name>A0AAW7Z567_9ALTE</name>
<feature type="compositionally biased region" description="Low complexity" evidence="1">
    <location>
        <begin position="57"/>
        <end position="75"/>
    </location>
</feature>
<dbReference type="CDD" id="cd00060">
    <property type="entry name" value="FHA"/>
    <property type="match status" value="1"/>
</dbReference>
<dbReference type="Proteomes" id="UP001170717">
    <property type="component" value="Unassembled WGS sequence"/>
</dbReference>
<accession>A0AAW7Z567</accession>
<evidence type="ECO:0000313" key="4">
    <source>
        <dbReference type="Proteomes" id="UP001170717"/>
    </source>
</evidence>
<evidence type="ECO:0000256" key="1">
    <source>
        <dbReference type="SAM" id="MobiDB-lite"/>
    </source>
</evidence>
<feature type="compositionally biased region" description="Polar residues" evidence="1">
    <location>
        <begin position="130"/>
        <end position="142"/>
    </location>
</feature>
<dbReference type="PROSITE" id="PS50006">
    <property type="entry name" value="FHA_DOMAIN"/>
    <property type="match status" value="1"/>
</dbReference>
<gene>
    <name evidence="3" type="ORF">Q4527_14165</name>
</gene>
<dbReference type="Pfam" id="PF00498">
    <property type="entry name" value="FHA"/>
    <property type="match status" value="1"/>
</dbReference>
<feature type="compositionally biased region" description="Polar residues" evidence="1">
    <location>
        <begin position="40"/>
        <end position="56"/>
    </location>
</feature>
<organism evidence="3 4">
    <name type="scientific">Alteromonas stellipolaris</name>
    <dbReference type="NCBI Taxonomy" id="233316"/>
    <lineage>
        <taxon>Bacteria</taxon>
        <taxon>Pseudomonadati</taxon>
        <taxon>Pseudomonadota</taxon>
        <taxon>Gammaproteobacteria</taxon>
        <taxon>Alteromonadales</taxon>
        <taxon>Alteromonadaceae</taxon>
        <taxon>Alteromonas/Salinimonas group</taxon>
        <taxon>Alteromonas</taxon>
    </lineage>
</organism>
<dbReference type="InterPro" id="IPR000253">
    <property type="entry name" value="FHA_dom"/>
</dbReference>
<dbReference type="Gene3D" id="2.60.200.20">
    <property type="match status" value="1"/>
</dbReference>
<dbReference type="EMBL" id="JAUOQI010000010">
    <property type="protein sequence ID" value="MDO6578544.1"/>
    <property type="molecule type" value="Genomic_DNA"/>
</dbReference>
<feature type="compositionally biased region" description="Polar residues" evidence="1">
    <location>
        <begin position="86"/>
        <end position="95"/>
    </location>
</feature>
<feature type="region of interest" description="Disordered" evidence="1">
    <location>
        <begin position="1"/>
        <end position="149"/>
    </location>
</feature>
<sequence>MAIKRGPDGVPVDMPSVIVSGDTASKDTAPTEPETRASGMGSNTANDGPTVTTPSNATPVNTVPSSTSPSRSATSGLIFDEPPTTPANRHPSTTPDEFVDIRENAGISEHDDIDALPTVIGGNRRPSAPPVSTTETAAQSPHSMPDPMQDPISGWLVVVKGPGKGHFLKLGFGQNSIGRSASERVCVDFGDGQVSRVNHATISYDPRGNQFYIQPGSGTNMTYLDNQPAPVLQPMILPAFSHISIGETTLRFVPLCGENFTWESTEEG</sequence>
<dbReference type="SMART" id="SM00240">
    <property type="entry name" value="FHA"/>
    <property type="match status" value="1"/>
</dbReference>
<comment type="caution">
    <text evidence="3">The sequence shown here is derived from an EMBL/GenBank/DDBJ whole genome shotgun (WGS) entry which is preliminary data.</text>
</comment>
<dbReference type="RefSeq" id="WP_303464092.1">
    <property type="nucleotide sequence ID" value="NZ_JAUOPZ010000006.1"/>
</dbReference>
<evidence type="ECO:0000313" key="3">
    <source>
        <dbReference type="EMBL" id="MDO6578544.1"/>
    </source>
</evidence>
<dbReference type="InterPro" id="IPR008984">
    <property type="entry name" value="SMAD_FHA_dom_sf"/>
</dbReference>
<protein>
    <submittedName>
        <fullName evidence="3">FHA domain-containing protein</fullName>
    </submittedName>
</protein>
<evidence type="ECO:0000259" key="2">
    <source>
        <dbReference type="PROSITE" id="PS50006"/>
    </source>
</evidence>
<reference evidence="3" key="1">
    <citation type="submission" date="2023-07" db="EMBL/GenBank/DDBJ databases">
        <title>Genome content predicts the carbon catabolic preferences of heterotrophic bacteria.</title>
        <authorList>
            <person name="Gralka M."/>
        </authorList>
    </citation>
    <scope>NUCLEOTIDE SEQUENCE</scope>
    <source>
        <strain evidence="3">F2M12</strain>
    </source>
</reference>
<feature type="domain" description="FHA" evidence="2">
    <location>
        <begin position="175"/>
        <end position="229"/>
    </location>
</feature>